<dbReference type="PANTHER" id="PTHR47938">
    <property type="entry name" value="RESPIRATORY COMPLEX I CHAPERONE (CIA84), PUTATIVE (AFU_ORTHOLOGUE AFUA_2G06020)-RELATED"/>
    <property type="match status" value="1"/>
</dbReference>
<feature type="repeat" description="PPR" evidence="4">
    <location>
        <begin position="238"/>
        <end position="272"/>
    </location>
</feature>
<dbReference type="Pfam" id="PF13812">
    <property type="entry name" value="PPR_3"/>
    <property type="match status" value="1"/>
</dbReference>
<dbReference type="OrthoDB" id="185373at2759"/>
<dbReference type="GO" id="GO:0003729">
    <property type="term" value="F:mRNA binding"/>
    <property type="evidence" value="ECO:0007669"/>
    <property type="project" value="TreeGrafter"/>
</dbReference>
<dbReference type="Pfam" id="PF01535">
    <property type="entry name" value="PPR"/>
    <property type="match status" value="2"/>
</dbReference>
<feature type="repeat" description="PPR" evidence="4">
    <location>
        <begin position="350"/>
        <end position="384"/>
    </location>
</feature>
<feature type="domain" description="PROP1-like PPR" evidence="6">
    <location>
        <begin position="678"/>
        <end position="818"/>
    </location>
</feature>
<feature type="repeat" description="PPR" evidence="4">
    <location>
        <begin position="521"/>
        <end position="555"/>
    </location>
</feature>
<dbReference type="Pfam" id="PF13041">
    <property type="entry name" value="PPR_2"/>
    <property type="match status" value="4"/>
</dbReference>
<dbReference type="SUPFAM" id="SSF81901">
    <property type="entry name" value="HCP-like"/>
    <property type="match status" value="1"/>
</dbReference>
<accession>A0A5J9WK84</accession>
<feature type="repeat" description="PPR" evidence="4">
    <location>
        <begin position="591"/>
        <end position="625"/>
    </location>
</feature>
<feature type="repeat" description="PPR" evidence="4">
    <location>
        <begin position="385"/>
        <end position="419"/>
    </location>
</feature>
<evidence type="ECO:0000313" key="7">
    <source>
        <dbReference type="EMBL" id="TVU48297.1"/>
    </source>
</evidence>
<keyword evidence="2" id="KW-0677">Repeat</keyword>
<dbReference type="InterPro" id="IPR011990">
    <property type="entry name" value="TPR-like_helical_dom_sf"/>
</dbReference>
<comment type="similarity">
    <text evidence="1">Belongs to the PPR family. P subfamily.</text>
</comment>
<feature type="repeat" description="PPR" evidence="4">
    <location>
        <begin position="203"/>
        <end position="237"/>
    </location>
</feature>
<dbReference type="AlphaFoldDB" id="A0A5J9WK84"/>
<feature type="repeat" description="PPR" evidence="4">
    <location>
        <begin position="730"/>
        <end position="764"/>
    </location>
</feature>
<feature type="compositionally biased region" description="Polar residues" evidence="5">
    <location>
        <begin position="9"/>
        <end position="27"/>
    </location>
</feature>
<feature type="repeat" description="PPR" evidence="4">
    <location>
        <begin position="765"/>
        <end position="799"/>
    </location>
</feature>
<evidence type="ECO:0000256" key="2">
    <source>
        <dbReference type="ARBA" id="ARBA00022737"/>
    </source>
</evidence>
<dbReference type="Proteomes" id="UP000324897">
    <property type="component" value="Chromosome 5"/>
</dbReference>
<comment type="caution">
    <text evidence="7">The sequence shown here is derived from an EMBL/GenBank/DDBJ whole genome shotgun (WGS) entry which is preliminary data.</text>
</comment>
<protein>
    <recommendedName>
        <fullName evidence="6">PROP1-like PPR domain-containing protein</fullName>
    </recommendedName>
</protein>
<feature type="repeat" description="PPR" evidence="4">
    <location>
        <begin position="420"/>
        <end position="454"/>
    </location>
</feature>
<dbReference type="PROSITE" id="PS51375">
    <property type="entry name" value="PPR"/>
    <property type="match status" value="11"/>
</dbReference>
<evidence type="ECO:0000313" key="8">
    <source>
        <dbReference type="Proteomes" id="UP000324897"/>
    </source>
</evidence>
<evidence type="ECO:0000259" key="6">
    <source>
        <dbReference type="Pfam" id="PF17177"/>
    </source>
</evidence>
<evidence type="ECO:0000256" key="4">
    <source>
        <dbReference type="PROSITE-ProRule" id="PRU00708"/>
    </source>
</evidence>
<evidence type="ECO:0000256" key="5">
    <source>
        <dbReference type="SAM" id="MobiDB-lite"/>
    </source>
</evidence>
<keyword evidence="3" id="KW-0809">Transit peptide</keyword>
<dbReference type="Pfam" id="PF17177">
    <property type="entry name" value="PPR_long"/>
    <property type="match status" value="1"/>
</dbReference>
<dbReference type="Gramene" id="TVU48297">
    <property type="protein sequence ID" value="TVU48297"/>
    <property type="gene ID" value="EJB05_07929"/>
</dbReference>
<gene>
    <name evidence="7" type="ORF">EJB05_07929</name>
</gene>
<organism evidence="7 8">
    <name type="scientific">Eragrostis curvula</name>
    <name type="common">weeping love grass</name>
    <dbReference type="NCBI Taxonomy" id="38414"/>
    <lineage>
        <taxon>Eukaryota</taxon>
        <taxon>Viridiplantae</taxon>
        <taxon>Streptophyta</taxon>
        <taxon>Embryophyta</taxon>
        <taxon>Tracheophyta</taxon>
        <taxon>Spermatophyta</taxon>
        <taxon>Magnoliopsida</taxon>
        <taxon>Liliopsida</taxon>
        <taxon>Poales</taxon>
        <taxon>Poaceae</taxon>
        <taxon>PACMAD clade</taxon>
        <taxon>Chloridoideae</taxon>
        <taxon>Eragrostideae</taxon>
        <taxon>Eragrostidinae</taxon>
        <taxon>Eragrostis</taxon>
    </lineage>
</organism>
<keyword evidence="8" id="KW-1185">Reference proteome</keyword>
<dbReference type="Gene3D" id="1.25.40.10">
    <property type="entry name" value="Tetratricopeptide repeat domain"/>
    <property type="match status" value="5"/>
</dbReference>
<feature type="repeat" description="PPR" evidence="4">
    <location>
        <begin position="315"/>
        <end position="349"/>
    </location>
</feature>
<reference evidence="7 8" key="1">
    <citation type="journal article" date="2019" name="Sci. Rep.">
        <title>A high-quality genome of Eragrostis curvula grass provides insights into Poaceae evolution and supports new strategies to enhance forage quality.</title>
        <authorList>
            <person name="Carballo J."/>
            <person name="Santos B.A.C.M."/>
            <person name="Zappacosta D."/>
            <person name="Garbus I."/>
            <person name="Selva J.P."/>
            <person name="Gallo C.A."/>
            <person name="Diaz A."/>
            <person name="Albertini E."/>
            <person name="Caccamo M."/>
            <person name="Echenique V."/>
        </authorList>
    </citation>
    <scope>NUCLEOTIDE SEQUENCE [LARGE SCALE GENOMIC DNA]</scope>
    <source>
        <strain evidence="8">cv. Victoria</strain>
        <tissue evidence="7">Leaf</tissue>
    </source>
</reference>
<dbReference type="PANTHER" id="PTHR47938:SF22">
    <property type="entry name" value="PENTACOTRIPEPTIDE-REPEAT REGION OF PRORP DOMAIN-CONTAINING PROTEIN"/>
    <property type="match status" value="1"/>
</dbReference>
<evidence type="ECO:0000256" key="1">
    <source>
        <dbReference type="ARBA" id="ARBA00007626"/>
    </source>
</evidence>
<evidence type="ECO:0000256" key="3">
    <source>
        <dbReference type="ARBA" id="ARBA00022946"/>
    </source>
</evidence>
<name>A0A5J9WK84_9POAL</name>
<sequence length="1057" mass="120224">MCTAEGLGNLQSQVGAPSASRPLSPSQGRACHHPHSPRVPHRTLRKAWAVTTRRKCRPASGPRFRRRSPNDMLIPCKCFLHTPARPLSNPTASVCRDRSATFQINAVSAPARVAEIHPKLEVPCHKPIVSQRKKKGNWVHYGGSLPVVLEALERFEDVGEALGPWKDTLSNRERTIILKEQKDWRRAVEIFDWFRRERGHEVNVIHYNVVLCTVGRARRWNLVLMLWHEMHSSGVDPDNSTYGTLIDACCKGGKERAAFLWLGDMCKRGLIPDEVTMSIVLQAYKKTGEYEKAECFFERWSLEYDRKTEGHPRYSLYTYNTLIDTYGKSGQLEKVSDTFHQMLREGVAPSVVTFNTMIHVWGKHRRMERVASLVSMMEEYQCFPDTRTYNILISLYRENNDIDVAEYYFQKMKAENLVPDVVGCRTLLYGYSIRGMVTKAEALLKEMGEWGFSIDEYTQSALTRMYVNAGLLEKAWHWFETFHYQMNSECFSANIDAFGNEKYIVLAEKAFMCCVKRKMLSVSVCNVMIKAYGLVEKLDEACEIADGMEMYGVLPDYLTYSSLIQLLSTAKLPEKALCYLRKMQTAKLLSDCIPYTVVISSFAKHGDLSMVECLFSEMTASGIRADAFVYSIIIDAYAEVGNVHKAAAYFGFMKKDGLCENATICNSLIKLYTKVGYLAEAREAYKLLRTLNTDANLYASNCMIDLYSDHCMVKEAREVFENLKARGSANEFSRAMMLCLYKKVGRFDEAHRICKEMQCSGLLTQALSYNSAIQMYVSGGRMKEAFKIFKKMLASNTLPNDATFKALKVMLVKGGATKAEIKKLELLRRNNTHDCLYQWYMAVSSAVRSSASSFQHEKVQESKQLQRRFQMVEYLEGMDPASFWEVSVVTYSQFYITSVEILWGSPGAIPPTSSTPSKRQELNMPAFRNKMMSGAMEVEATLARRFFFISDSQKTDEFMEIISICRDTAPWMGTSRLKSSRSTVMQAEKNWIVIGCQLSMALAPCSSACPYRVLIMAWPLHLAVLFPVGCYYSSDVLLKVPLLASRKIDVFSELWLA</sequence>
<proteinExistence type="inferred from homology"/>
<feature type="repeat" description="PPR" evidence="4">
    <location>
        <begin position="626"/>
        <end position="660"/>
    </location>
</feature>
<feature type="region of interest" description="Disordered" evidence="5">
    <location>
        <begin position="1"/>
        <end position="41"/>
    </location>
</feature>
<dbReference type="InterPro" id="IPR002885">
    <property type="entry name" value="PPR_rpt"/>
</dbReference>
<dbReference type="EMBL" id="RWGY01000004">
    <property type="protein sequence ID" value="TVU48297.1"/>
    <property type="molecule type" value="Genomic_DNA"/>
</dbReference>
<dbReference type="NCBIfam" id="TIGR00756">
    <property type="entry name" value="PPR"/>
    <property type="match status" value="10"/>
</dbReference>
<feature type="compositionally biased region" description="Basic residues" evidence="5">
    <location>
        <begin position="30"/>
        <end position="41"/>
    </location>
</feature>
<dbReference type="InterPro" id="IPR033443">
    <property type="entry name" value="PROP1-like_PPR_dom"/>
</dbReference>